<evidence type="ECO:0000313" key="2">
    <source>
        <dbReference type="EMBL" id="GLB51683.1"/>
    </source>
</evidence>
<accession>A0A9W6EVL4</accession>
<name>A0A9W6EVL4_9FLAO</name>
<dbReference type="SUPFAM" id="SSF48452">
    <property type="entry name" value="TPR-like"/>
    <property type="match status" value="1"/>
</dbReference>
<feature type="signal peptide" evidence="1">
    <location>
        <begin position="1"/>
        <end position="18"/>
    </location>
</feature>
<dbReference type="AlphaFoldDB" id="A0A9W6EVL4"/>
<feature type="chain" id="PRO_5040723507" description="Tetratricopeptide repeat protein" evidence="1">
    <location>
        <begin position="19"/>
        <end position="207"/>
    </location>
</feature>
<keyword evidence="3" id="KW-1185">Reference proteome</keyword>
<dbReference type="Proteomes" id="UP001143545">
    <property type="component" value="Unassembled WGS sequence"/>
</dbReference>
<sequence length="207" mass="23561">MKQVIAFLALFISMSSIAQSTYEKGMNKGFKLWGEGKSLEASNVFERISNVEKENWIPLYYVAQINILDGFTIKEKTELELKLEKVKTALDKAKALSPNNPELMVLEALYNTVWIAFDGATYGMTLGAPTTEIYKKALELAPDNPRVVYCYAEWNMGMASYFGKDTTPYCQEVKKAIELFSTFKNETPFYPSWGKDRAEQIYNSCNK</sequence>
<keyword evidence="1" id="KW-0732">Signal</keyword>
<proteinExistence type="predicted"/>
<evidence type="ECO:0008006" key="4">
    <source>
        <dbReference type="Google" id="ProtNLM"/>
    </source>
</evidence>
<dbReference type="InterPro" id="IPR011990">
    <property type="entry name" value="TPR-like_helical_dom_sf"/>
</dbReference>
<evidence type="ECO:0000256" key="1">
    <source>
        <dbReference type="SAM" id="SignalP"/>
    </source>
</evidence>
<dbReference type="Gene3D" id="1.25.40.10">
    <property type="entry name" value="Tetratricopeptide repeat domain"/>
    <property type="match status" value="1"/>
</dbReference>
<protein>
    <recommendedName>
        <fullName evidence="4">Tetratricopeptide repeat protein</fullName>
    </recommendedName>
</protein>
<dbReference type="RefSeq" id="WP_281752475.1">
    <property type="nucleotide sequence ID" value="NZ_BRVP01000004.1"/>
</dbReference>
<evidence type="ECO:0000313" key="3">
    <source>
        <dbReference type="Proteomes" id="UP001143545"/>
    </source>
</evidence>
<dbReference type="EMBL" id="BRVP01000004">
    <property type="protein sequence ID" value="GLB51683.1"/>
    <property type="molecule type" value="Genomic_DNA"/>
</dbReference>
<reference evidence="2" key="1">
    <citation type="submission" date="2022-07" db="EMBL/GenBank/DDBJ databases">
        <title>Taxonomy of Novel Oxalotrophic and Methylotrophic Bacteria.</title>
        <authorList>
            <person name="Sahin N."/>
            <person name="Tani A."/>
        </authorList>
    </citation>
    <scope>NUCLEOTIDE SEQUENCE</scope>
    <source>
        <strain evidence="2">AM327</strain>
    </source>
</reference>
<organism evidence="2 3">
    <name type="scientific">Neptunitalea chrysea</name>
    <dbReference type="NCBI Taxonomy" id="1647581"/>
    <lineage>
        <taxon>Bacteria</taxon>
        <taxon>Pseudomonadati</taxon>
        <taxon>Bacteroidota</taxon>
        <taxon>Flavobacteriia</taxon>
        <taxon>Flavobacteriales</taxon>
        <taxon>Flavobacteriaceae</taxon>
        <taxon>Neptunitalea</taxon>
    </lineage>
</organism>
<gene>
    <name evidence="2" type="ORF">NBRC110019_07220</name>
</gene>
<comment type="caution">
    <text evidence="2">The sequence shown here is derived from an EMBL/GenBank/DDBJ whole genome shotgun (WGS) entry which is preliminary data.</text>
</comment>